<accession>A0A9N7VF77</accession>
<dbReference type="EMBL" id="CADEAL010003974">
    <property type="protein sequence ID" value="CAB1448335.1"/>
    <property type="molecule type" value="Genomic_DNA"/>
</dbReference>
<feature type="chain" id="PRO_5040395828" description="Ig-like domain-containing protein" evidence="2">
    <location>
        <begin position="25"/>
        <end position="290"/>
    </location>
</feature>
<evidence type="ECO:0000259" key="3">
    <source>
        <dbReference type="PROSITE" id="PS50835"/>
    </source>
</evidence>
<dbReference type="InterPro" id="IPR036179">
    <property type="entry name" value="Ig-like_dom_sf"/>
</dbReference>
<keyword evidence="1" id="KW-0472">Membrane</keyword>
<keyword evidence="5" id="KW-1185">Reference proteome</keyword>
<comment type="caution">
    <text evidence="4">The sequence shown here is derived from an EMBL/GenBank/DDBJ whole genome shotgun (WGS) entry which is preliminary data.</text>
</comment>
<protein>
    <recommendedName>
        <fullName evidence="3">Ig-like domain-containing protein</fullName>
    </recommendedName>
</protein>
<dbReference type="GO" id="GO:0038023">
    <property type="term" value="F:signaling receptor activity"/>
    <property type="evidence" value="ECO:0007669"/>
    <property type="project" value="InterPro"/>
</dbReference>
<dbReference type="SUPFAM" id="SSF48726">
    <property type="entry name" value="Immunoglobulin"/>
    <property type="match status" value="1"/>
</dbReference>
<feature type="transmembrane region" description="Helical" evidence="1">
    <location>
        <begin position="163"/>
        <end position="188"/>
    </location>
</feature>
<gene>
    <name evidence="4" type="ORF">PLEPLA_LOCUS35992</name>
</gene>
<keyword evidence="1" id="KW-0812">Transmembrane</keyword>
<evidence type="ECO:0000256" key="2">
    <source>
        <dbReference type="SAM" id="SignalP"/>
    </source>
</evidence>
<dbReference type="GO" id="GO:0005886">
    <property type="term" value="C:plasma membrane"/>
    <property type="evidence" value="ECO:0007669"/>
    <property type="project" value="InterPro"/>
</dbReference>
<feature type="signal peptide" evidence="2">
    <location>
        <begin position="1"/>
        <end position="24"/>
    </location>
</feature>
<dbReference type="AlphaFoldDB" id="A0A9N7VF77"/>
<dbReference type="SMART" id="SM00409">
    <property type="entry name" value="IG"/>
    <property type="match status" value="1"/>
</dbReference>
<evidence type="ECO:0000313" key="4">
    <source>
        <dbReference type="EMBL" id="CAB1448335.1"/>
    </source>
</evidence>
<proteinExistence type="predicted"/>
<evidence type="ECO:0000256" key="1">
    <source>
        <dbReference type="SAM" id="Phobius"/>
    </source>
</evidence>
<evidence type="ECO:0000313" key="5">
    <source>
        <dbReference type="Proteomes" id="UP001153269"/>
    </source>
</evidence>
<dbReference type="Gene3D" id="2.60.40.10">
    <property type="entry name" value="Immunoglobulins"/>
    <property type="match status" value="1"/>
</dbReference>
<name>A0A9N7VF77_PLEPL</name>
<keyword evidence="1" id="KW-1133">Transmembrane helix</keyword>
<dbReference type="PANTHER" id="PTHR37996:SF1">
    <property type="entry name" value="B- AND T-LYMPHOCYTE ATTENUATOR"/>
    <property type="match status" value="1"/>
</dbReference>
<dbReference type="InterPro" id="IPR013783">
    <property type="entry name" value="Ig-like_fold"/>
</dbReference>
<feature type="domain" description="Ig-like" evidence="3">
    <location>
        <begin position="27"/>
        <end position="133"/>
    </location>
</feature>
<keyword evidence="2" id="KW-0732">Signal</keyword>
<dbReference type="PROSITE" id="PS50835">
    <property type="entry name" value="IG_LIKE"/>
    <property type="match status" value="1"/>
</dbReference>
<dbReference type="InterPro" id="IPR003599">
    <property type="entry name" value="Ig_sub"/>
</dbReference>
<sequence>MDRTSYTYLMIFSILVSICGRTEGLFPSCRVGLMVRSGTALMRAPHQPVTISCPVKHCGKSVNVSWCKILNTNICERIRNRQNVEISQRHGKVKSELVSSLTFKWISAQDGGLYRCDLKGNGFREISHTINISVSDKHTESTHNVAVVSLPAPGDEAEAWLPYFYICAGIALVVFTLSAFTLLSSYGWKQILTHKSTKGKETSTRTIPDLPKWSAPSSPVMFVPSDLHSPRTPPSLITSGIQPFAEVADERKASHCAVYATINHTQAGRPASKQHAASEGGPQYAAVIVS</sequence>
<dbReference type="Proteomes" id="UP001153269">
    <property type="component" value="Unassembled WGS sequence"/>
</dbReference>
<dbReference type="GO" id="GO:0002768">
    <property type="term" value="P:immune response-regulating cell surface receptor signaling pathway"/>
    <property type="evidence" value="ECO:0007669"/>
    <property type="project" value="InterPro"/>
</dbReference>
<dbReference type="InterPro" id="IPR007110">
    <property type="entry name" value="Ig-like_dom"/>
</dbReference>
<dbReference type="PANTHER" id="PTHR37996">
    <property type="entry name" value="B- AND T-LYMPHOCYTE ATTENUATOR"/>
    <property type="match status" value="1"/>
</dbReference>
<dbReference type="InterPro" id="IPR039257">
    <property type="entry name" value="BTLA"/>
</dbReference>
<organism evidence="4 5">
    <name type="scientific">Pleuronectes platessa</name>
    <name type="common">European plaice</name>
    <dbReference type="NCBI Taxonomy" id="8262"/>
    <lineage>
        <taxon>Eukaryota</taxon>
        <taxon>Metazoa</taxon>
        <taxon>Chordata</taxon>
        <taxon>Craniata</taxon>
        <taxon>Vertebrata</taxon>
        <taxon>Euteleostomi</taxon>
        <taxon>Actinopterygii</taxon>
        <taxon>Neopterygii</taxon>
        <taxon>Teleostei</taxon>
        <taxon>Neoteleostei</taxon>
        <taxon>Acanthomorphata</taxon>
        <taxon>Carangaria</taxon>
        <taxon>Pleuronectiformes</taxon>
        <taxon>Pleuronectoidei</taxon>
        <taxon>Pleuronectidae</taxon>
        <taxon>Pleuronectes</taxon>
    </lineage>
</organism>
<reference evidence="4" key="1">
    <citation type="submission" date="2020-03" db="EMBL/GenBank/DDBJ databases">
        <authorList>
            <person name="Weist P."/>
        </authorList>
    </citation>
    <scope>NUCLEOTIDE SEQUENCE</scope>
</reference>